<dbReference type="Gene3D" id="1.20.144.10">
    <property type="entry name" value="Phosphatidic acid phosphatase type 2/haloperoxidase"/>
    <property type="match status" value="1"/>
</dbReference>
<dbReference type="OrthoDB" id="5784at2759"/>
<dbReference type="PANTHER" id="PTHR31310">
    <property type="match status" value="1"/>
</dbReference>
<evidence type="ECO:0000256" key="1">
    <source>
        <dbReference type="ARBA" id="ARBA00004141"/>
    </source>
</evidence>
<dbReference type="Pfam" id="PF14378">
    <property type="entry name" value="PAP2_3"/>
    <property type="match status" value="1"/>
</dbReference>
<keyword evidence="2 5" id="KW-0812">Transmembrane</keyword>
<dbReference type="AlphaFoldDB" id="A0A015IPE1"/>
<dbReference type="EMBL" id="JEMT01027857">
    <property type="protein sequence ID" value="EXX56100.1"/>
    <property type="molecule type" value="Genomic_DNA"/>
</dbReference>
<feature type="transmembrane region" description="Helical" evidence="5">
    <location>
        <begin position="147"/>
        <end position="169"/>
    </location>
</feature>
<keyword evidence="8" id="KW-1185">Reference proteome</keyword>
<evidence type="ECO:0000256" key="5">
    <source>
        <dbReference type="SAM" id="Phobius"/>
    </source>
</evidence>
<comment type="subcellular location">
    <subcellularLocation>
        <location evidence="1">Membrane</location>
        <topology evidence="1">Multi-pass membrane protein</topology>
    </subcellularLocation>
</comment>
<feature type="domain" description="Inositolphosphotransferase Aur1/Ipt1" evidence="6">
    <location>
        <begin position="135"/>
        <end position="309"/>
    </location>
</feature>
<name>A0A015IPE1_RHIIW</name>
<dbReference type="PANTHER" id="PTHR31310:SF11">
    <property type="entry name" value="INOSITOL PHOSPHORYLCERAMIDE SYNTHASE CATALYTIC SUBUNIT AUR1"/>
    <property type="match status" value="1"/>
</dbReference>
<feature type="transmembrane region" description="Helical" evidence="5">
    <location>
        <begin position="244"/>
        <end position="263"/>
    </location>
</feature>
<feature type="transmembrane region" description="Helical" evidence="5">
    <location>
        <begin position="34"/>
        <end position="56"/>
    </location>
</feature>
<evidence type="ECO:0000256" key="4">
    <source>
        <dbReference type="ARBA" id="ARBA00023136"/>
    </source>
</evidence>
<feature type="transmembrane region" description="Helical" evidence="5">
    <location>
        <begin position="63"/>
        <end position="79"/>
    </location>
</feature>
<dbReference type="GO" id="GO:0030148">
    <property type="term" value="P:sphingolipid biosynthetic process"/>
    <property type="evidence" value="ECO:0007669"/>
    <property type="project" value="TreeGrafter"/>
</dbReference>
<feature type="transmembrane region" description="Helical" evidence="5">
    <location>
        <begin position="275"/>
        <end position="291"/>
    </location>
</feature>
<comment type="caution">
    <text evidence="7">The sequence shown here is derived from an EMBL/GenBank/DDBJ whole genome shotgun (WGS) entry which is preliminary data.</text>
</comment>
<dbReference type="InterPro" id="IPR026841">
    <property type="entry name" value="Aur1/Ipt1"/>
</dbReference>
<keyword evidence="3 5" id="KW-1133">Transmembrane helix</keyword>
<organism evidence="7 8">
    <name type="scientific">Rhizophagus irregularis (strain DAOM 197198w)</name>
    <name type="common">Glomus intraradices</name>
    <dbReference type="NCBI Taxonomy" id="1432141"/>
    <lineage>
        <taxon>Eukaryota</taxon>
        <taxon>Fungi</taxon>
        <taxon>Fungi incertae sedis</taxon>
        <taxon>Mucoromycota</taxon>
        <taxon>Glomeromycotina</taxon>
        <taxon>Glomeromycetes</taxon>
        <taxon>Glomerales</taxon>
        <taxon>Glomeraceae</taxon>
        <taxon>Rhizophagus</taxon>
    </lineage>
</organism>
<dbReference type="GO" id="GO:0070916">
    <property type="term" value="C:inositol phosphoceramide synthase complex"/>
    <property type="evidence" value="ECO:0007669"/>
    <property type="project" value="TreeGrafter"/>
</dbReference>
<feature type="transmembrane region" description="Helical" evidence="5">
    <location>
        <begin position="85"/>
        <end position="102"/>
    </location>
</feature>
<dbReference type="STRING" id="1432141.A0A015IPE1"/>
<dbReference type="InterPro" id="IPR052185">
    <property type="entry name" value="IPC_Synthase-Related"/>
</dbReference>
<evidence type="ECO:0000259" key="6">
    <source>
        <dbReference type="Pfam" id="PF14378"/>
    </source>
</evidence>
<reference evidence="7 8" key="1">
    <citation type="submission" date="2014-02" db="EMBL/GenBank/DDBJ databases">
        <title>Single nucleus genome sequencing reveals high similarity among nuclei of an endomycorrhizal fungus.</title>
        <authorList>
            <person name="Lin K."/>
            <person name="Geurts R."/>
            <person name="Zhang Z."/>
            <person name="Limpens E."/>
            <person name="Saunders D.G."/>
            <person name="Mu D."/>
            <person name="Pang E."/>
            <person name="Cao H."/>
            <person name="Cha H."/>
            <person name="Lin T."/>
            <person name="Zhou Q."/>
            <person name="Shang Y."/>
            <person name="Li Y."/>
            <person name="Ivanov S."/>
            <person name="Sharma T."/>
            <person name="Velzen R.V."/>
            <person name="Ruijter N.D."/>
            <person name="Aanen D.K."/>
            <person name="Win J."/>
            <person name="Kamoun S."/>
            <person name="Bisseling T."/>
            <person name="Huang S."/>
        </authorList>
    </citation>
    <scope>NUCLEOTIDE SEQUENCE [LARGE SCALE GENOMIC DNA]</scope>
    <source>
        <strain evidence="8">DAOM197198w</strain>
    </source>
</reference>
<sequence length="408" mass="46646">MPVFFIEASFLKNLQWKSFWLRFTKRFIPPRLHYYSWTIYDIQYVFLLILGVFLFYIIGTPGIFLKLLIVCIFAIGLYFPVPRKFFLPFLPIASWLVLFYSCRFIPGANRPHIYVSVLPALENILYGDNLSVIIAKHTNTVKDLLAWLPYGVIHFTLPFLTSAGLWWYGPPGILPVFSKSFGYMNLAGVLTQLVFPCSPPWYEYTYGMNTPAEYTMPGHPGGLARIDKLFGTDTYTKTFSGSPMVFGAFPSLHSGCAIIQALFISHVIPKSKPFGFAYVMWIWWACMYLTHHYMVDLVGGGFYAVVAFWCAWDYLPSVNKHCRNRWDYIKEKNSVLLTTDNINDNDNLLFDSSKFNNNDEYEIEIATTISEGTDLAALTNSESSSKSNTSIDTIGQSFHEIKLHSSNL</sequence>
<feature type="transmembrane region" description="Helical" evidence="5">
    <location>
        <begin position="297"/>
        <end position="315"/>
    </location>
</feature>
<gene>
    <name evidence="7" type="ORF">RirG_219370</name>
</gene>
<evidence type="ECO:0000313" key="8">
    <source>
        <dbReference type="Proteomes" id="UP000022910"/>
    </source>
</evidence>
<dbReference type="GO" id="GO:0016020">
    <property type="term" value="C:membrane"/>
    <property type="evidence" value="ECO:0007669"/>
    <property type="project" value="UniProtKB-SubCell"/>
</dbReference>
<evidence type="ECO:0000256" key="2">
    <source>
        <dbReference type="ARBA" id="ARBA00022692"/>
    </source>
</evidence>
<dbReference type="Proteomes" id="UP000022910">
    <property type="component" value="Unassembled WGS sequence"/>
</dbReference>
<dbReference type="OMA" id="CWCTMYL"/>
<evidence type="ECO:0000256" key="3">
    <source>
        <dbReference type="ARBA" id="ARBA00022989"/>
    </source>
</evidence>
<accession>A0A015IPE1</accession>
<keyword evidence="4 5" id="KW-0472">Membrane</keyword>
<dbReference type="CDD" id="cd03386">
    <property type="entry name" value="PAP2_Aur1_like"/>
    <property type="match status" value="1"/>
</dbReference>
<proteinExistence type="predicted"/>
<protein>
    <submittedName>
        <fullName evidence="7">Inositol phosphorylceramide synthase</fullName>
    </submittedName>
</protein>
<dbReference type="HOGENOM" id="CLU_030747_2_0_1"/>
<evidence type="ECO:0000313" key="7">
    <source>
        <dbReference type="EMBL" id="EXX56100.1"/>
    </source>
</evidence>
<dbReference type="GO" id="GO:0006676">
    <property type="term" value="P:mannosyl diphosphorylinositol ceramide metabolic process"/>
    <property type="evidence" value="ECO:0007669"/>
    <property type="project" value="TreeGrafter"/>
</dbReference>